<protein>
    <submittedName>
        <fullName evidence="2">Uncharacterized protein</fullName>
    </submittedName>
</protein>
<dbReference type="Proteomes" id="UP000199221">
    <property type="component" value="Unassembled WGS sequence"/>
</dbReference>
<feature type="transmembrane region" description="Helical" evidence="1">
    <location>
        <begin position="6"/>
        <end position="28"/>
    </location>
</feature>
<keyword evidence="1" id="KW-0472">Membrane</keyword>
<accession>A0A1H8ZKX8</accession>
<organism evidence="2 3">
    <name type="scientific">Pseudomonas soli</name>
    <dbReference type="NCBI Taxonomy" id="1306993"/>
    <lineage>
        <taxon>Bacteria</taxon>
        <taxon>Pseudomonadati</taxon>
        <taxon>Pseudomonadota</taxon>
        <taxon>Gammaproteobacteria</taxon>
        <taxon>Pseudomonadales</taxon>
        <taxon>Pseudomonadaceae</taxon>
        <taxon>Pseudomonas</taxon>
    </lineage>
</organism>
<reference evidence="2 3" key="1">
    <citation type="submission" date="2016-10" db="EMBL/GenBank/DDBJ databases">
        <authorList>
            <person name="de Groot N.N."/>
        </authorList>
    </citation>
    <scope>NUCLEOTIDE SEQUENCE [LARGE SCALE GENOMIC DNA]</scope>
    <source>
        <strain evidence="2 3">LMG 27941</strain>
    </source>
</reference>
<gene>
    <name evidence="2" type="ORF">SAMN05216230_101159</name>
</gene>
<keyword evidence="1" id="KW-1133">Transmembrane helix</keyword>
<evidence type="ECO:0000313" key="2">
    <source>
        <dbReference type="EMBL" id="SEP64913.1"/>
    </source>
</evidence>
<sequence>MFQDDLYFMSFVVAAVLALDVVAVFVFLQASA</sequence>
<evidence type="ECO:0000313" key="3">
    <source>
        <dbReference type="Proteomes" id="UP000199221"/>
    </source>
</evidence>
<dbReference type="EMBL" id="FOEQ01000001">
    <property type="protein sequence ID" value="SEP64913.1"/>
    <property type="molecule type" value="Genomic_DNA"/>
</dbReference>
<dbReference type="AlphaFoldDB" id="A0A1H8ZKX8"/>
<evidence type="ECO:0000256" key="1">
    <source>
        <dbReference type="SAM" id="Phobius"/>
    </source>
</evidence>
<proteinExistence type="predicted"/>
<keyword evidence="1" id="KW-0812">Transmembrane</keyword>
<name>A0A1H8ZKX8_9PSED</name>